<sequence length="328" mass="35578">MSLFLVKGAGVAGLTVALELLRRGEDVDIVDYQDTIGQGASHFAGGMLAPFCEREAAEEIVLTLGLDAADWWDKAVPGAVICNGTLVVAQPRDLADLVRFASRTRGHVWLDKNEIADLEPALAGRFDKALFFEGEAHLDPRRALAGLAKAIRNHGGEFHLGWGPPPKKNYTAVLDCTGPAAIPNIPGLRGVRGEMLYLETAEVTLSRPVRMLHPRHPIYVVPRDDHRFMVGATMIETEDDGPISARSLMELLNAAYALHPAFGEARMVETGVGIRPAFDDNVPRVVEMEDGLAIAGMHRHGFLLAPAMAKKAATRLSNGYVLQEELIP</sequence>
<dbReference type="NCBIfam" id="TIGR02352">
    <property type="entry name" value="thiamin_ThiO"/>
    <property type="match status" value="1"/>
</dbReference>
<dbReference type="GO" id="GO:0009228">
    <property type="term" value="P:thiamine biosynthetic process"/>
    <property type="evidence" value="ECO:0007669"/>
    <property type="project" value="UniProtKB-KW"/>
</dbReference>
<dbReference type="InterPro" id="IPR036188">
    <property type="entry name" value="FAD/NAD-bd_sf"/>
</dbReference>
<keyword evidence="2" id="KW-0784">Thiamine biosynthesis</keyword>
<dbReference type="Gene3D" id="3.30.9.10">
    <property type="entry name" value="D-Amino Acid Oxidase, subunit A, domain 2"/>
    <property type="match status" value="2"/>
</dbReference>
<feature type="domain" description="FAD dependent oxidoreductase" evidence="4">
    <location>
        <begin position="5"/>
        <end position="313"/>
    </location>
</feature>
<dbReference type="Gene3D" id="3.50.50.60">
    <property type="entry name" value="FAD/NAD(P)-binding domain"/>
    <property type="match status" value="2"/>
</dbReference>
<dbReference type="Proteomes" id="UP000520770">
    <property type="component" value="Unassembled WGS sequence"/>
</dbReference>
<dbReference type="EMBL" id="JACIHM010000005">
    <property type="protein sequence ID" value="MBB4447855.1"/>
    <property type="molecule type" value="Genomic_DNA"/>
</dbReference>
<evidence type="ECO:0000259" key="4">
    <source>
        <dbReference type="Pfam" id="PF01266"/>
    </source>
</evidence>
<evidence type="ECO:0000313" key="8">
    <source>
        <dbReference type="Proteomes" id="UP000520770"/>
    </source>
</evidence>
<evidence type="ECO:0000256" key="1">
    <source>
        <dbReference type="ARBA" id="ARBA00004948"/>
    </source>
</evidence>
<evidence type="ECO:0000313" key="9">
    <source>
        <dbReference type="Proteomes" id="UP000524535"/>
    </source>
</evidence>
<dbReference type="AlphaFoldDB" id="A0A7W6TGU6"/>
<comment type="caution">
    <text evidence="6">The sequence shown here is derived from an EMBL/GenBank/DDBJ whole genome shotgun (WGS) entry which is preliminary data.</text>
</comment>
<dbReference type="EMBL" id="JACIGW010000004">
    <property type="protein sequence ID" value="MBB4350028.1"/>
    <property type="molecule type" value="Genomic_DNA"/>
</dbReference>
<dbReference type="Pfam" id="PF01266">
    <property type="entry name" value="DAO"/>
    <property type="match status" value="1"/>
</dbReference>
<dbReference type="InterPro" id="IPR012727">
    <property type="entry name" value="Gly_oxidase_ThiO"/>
</dbReference>
<dbReference type="SUPFAM" id="SSF51971">
    <property type="entry name" value="Nucleotide-binding domain"/>
    <property type="match status" value="1"/>
</dbReference>
<gene>
    <name evidence="6" type="ORF">GGE31_003733</name>
    <name evidence="5" type="ORF">GGE33_003791</name>
    <name evidence="7" type="ORF">GGE35_003690</name>
</gene>
<keyword evidence="3 6" id="KW-0560">Oxidoreductase</keyword>
<dbReference type="GO" id="GO:0050660">
    <property type="term" value="F:flavin adenine dinucleotide binding"/>
    <property type="evidence" value="ECO:0007669"/>
    <property type="project" value="InterPro"/>
</dbReference>
<evidence type="ECO:0000313" key="5">
    <source>
        <dbReference type="EMBL" id="MBB4350028.1"/>
    </source>
</evidence>
<dbReference type="EMBL" id="JACIGY010000005">
    <property type="protein sequence ID" value="MBB4413207.1"/>
    <property type="molecule type" value="Genomic_DNA"/>
</dbReference>
<keyword evidence="9" id="KW-1185">Reference proteome</keyword>
<comment type="pathway">
    <text evidence="1">Cofactor biosynthesis; thiamine diphosphate biosynthesis.</text>
</comment>
<dbReference type="Proteomes" id="UP000576087">
    <property type="component" value="Unassembled WGS sequence"/>
</dbReference>
<dbReference type="GO" id="GO:0043799">
    <property type="term" value="F:glycine oxidase activity"/>
    <property type="evidence" value="ECO:0007669"/>
    <property type="project" value="UniProtKB-EC"/>
</dbReference>
<evidence type="ECO:0000313" key="7">
    <source>
        <dbReference type="EMBL" id="MBB4447855.1"/>
    </source>
</evidence>
<dbReference type="PANTHER" id="PTHR13847:SF289">
    <property type="entry name" value="GLYCINE OXIDASE"/>
    <property type="match status" value="1"/>
</dbReference>
<evidence type="ECO:0000256" key="3">
    <source>
        <dbReference type="ARBA" id="ARBA00023002"/>
    </source>
</evidence>
<dbReference type="EC" id="1.4.3.19" evidence="6"/>
<dbReference type="SUPFAM" id="SSF54373">
    <property type="entry name" value="FAD-linked reductases, C-terminal domain"/>
    <property type="match status" value="1"/>
</dbReference>
<evidence type="ECO:0000313" key="10">
    <source>
        <dbReference type="Proteomes" id="UP000576087"/>
    </source>
</evidence>
<protein>
    <submittedName>
        <fullName evidence="6">Glycine oxidase</fullName>
        <ecNumber evidence="6">1.4.3.19</ecNumber>
    </submittedName>
</protein>
<name>A0A7W6TGU6_9HYPH</name>
<reference evidence="8 9" key="1">
    <citation type="submission" date="2020-08" db="EMBL/GenBank/DDBJ databases">
        <title>Genomic Encyclopedia of Type Strains, Phase IV (KMG-V): Genome sequencing to study the core and pangenomes of soil and plant-associated prokaryotes.</title>
        <authorList>
            <person name="Whitman W."/>
        </authorList>
    </citation>
    <scope>NUCLEOTIDE SEQUENCE [LARGE SCALE GENOMIC DNA]</scope>
    <source>
        <strain evidence="6 9">SEMIA 444</strain>
        <strain evidence="5 8">SEMIA 448</strain>
        <strain evidence="7 10">SEMIA 452</strain>
    </source>
</reference>
<dbReference type="RefSeq" id="WP_183826304.1">
    <property type="nucleotide sequence ID" value="NZ_JACIGW010000004.1"/>
</dbReference>
<evidence type="ECO:0000313" key="6">
    <source>
        <dbReference type="EMBL" id="MBB4413207.1"/>
    </source>
</evidence>
<dbReference type="UniPathway" id="UPA00060"/>
<dbReference type="InterPro" id="IPR006076">
    <property type="entry name" value="FAD-dep_OxRdtase"/>
</dbReference>
<organism evidence="6 9">
    <name type="scientific">Aliirhizobium cellulosilyticum</name>
    <dbReference type="NCBI Taxonomy" id="393664"/>
    <lineage>
        <taxon>Bacteria</taxon>
        <taxon>Pseudomonadati</taxon>
        <taxon>Pseudomonadota</taxon>
        <taxon>Alphaproteobacteria</taxon>
        <taxon>Hyphomicrobiales</taxon>
        <taxon>Rhizobiaceae</taxon>
        <taxon>Aliirhizobium</taxon>
    </lineage>
</organism>
<dbReference type="PANTHER" id="PTHR13847">
    <property type="entry name" value="SARCOSINE DEHYDROGENASE-RELATED"/>
    <property type="match status" value="1"/>
</dbReference>
<accession>A0A7W6TGU6</accession>
<dbReference type="Proteomes" id="UP000524535">
    <property type="component" value="Unassembled WGS sequence"/>
</dbReference>
<dbReference type="GO" id="GO:0009229">
    <property type="term" value="P:thiamine diphosphate biosynthetic process"/>
    <property type="evidence" value="ECO:0007669"/>
    <property type="project" value="UniProtKB-UniPathway"/>
</dbReference>
<evidence type="ECO:0000256" key="2">
    <source>
        <dbReference type="ARBA" id="ARBA00022977"/>
    </source>
</evidence>
<proteinExistence type="predicted"/>
<dbReference type="GO" id="GO:0005737">
    <property type="term" value="C:cytoplasm"/>
    <property type="evidence" value="ECO:0007669"/>
    <property type="project" value="TreeGrafter"/>
</dbReference>